<dbReference type="Proteomes" id="UP000315540">
    <property type="component" value="Unassembled WGS sequence"/>
</dbReference>
<dbReference type="InterPro" id="IPR050491">
    <property type="entry name" value="AmpC-like"/>
</dbReference>
<proteinExistence type="predicted"/>
<evidence type="ECO:0000256" key="1">
    <source>
        <dbReference type="SAM" id="MobiDB-lite"/>
    </source>
</evidence>
<dbReference type="PANTHER" id="PTHR46825:SF15">
    <property type="entry name" value="BETA-LACTAMASE-RELATED DOMAIN-CONTAINING PROTEIN"/>
    <property type="match status" value="1"/>
</dbReference>
<dbReference type="AlphaFoldDB" id="A0A504JEJ0"/>
<sequence>MKKNIITAVLSLALITTLFYLASKEEVQSPKQTSNESLTHTQRETHITASHQKQIAQATEKYFNKGLQNNEIVGAAVTIVKCDSIIYQNGYGKKNSGLNDHINTETIFRIGSVSKGFAGILSGIYVEQGLINWSDRVSDYIPSFELANSDQTKKITLSHLLSHTTGLPYHSFTNLVEDGVPLSNIASRFKDVLPIEQPGNLYSYQNAVFALSGKIIEQATGKTLKEVINEKIFLPLHMNTASASYEALTKSDNIALPHRLIKHGWQPVKLNEKYYNAIAAGGINASISDMGKWLKFLLGNNPEVMMPKTMSTVFNPTIQVTGKSHYYQRWPGYISSSYGFGWRIHKYKDETTNEPYTIIHHGGSVNDYRSEIAIYPKEDLGICVLFNSPNTIAPHCIPDLYNIIQEIINTPEEKTNQEALVLL</sequence>
<keyword evidence="2" id="KW-0732">Signal</keyword>
<dbReference type="EMBL" id="VFWZ01000003">
    <property type="protein sequence ID" value="TPN86128.1"/>
    <property type="molecule type" value="Genomic_DNA"/>
</dbReference>
<name>A0A504JEJ0_9FLAO</name>
<comment type="caution">
    <text evidence="4">The sequence shown here is derived from an EMBL/GenBank/DDBJ whole genome shotgun (WGS) entry which is preliminary data.</text>
</comment>
<feature type="chain" id="PRO_5021484844" evidence="2">
    <location>
        <begin position="23"/>
        <end position="423"/>
    </location>
</feature>
<keyword evidence="5" id="KW-1185">Reference proteome</keyword>
<organism evidence="4 5">
    <name type="scientific">Aquimarina algicola</name>
    <dbReference type="NCBI Taxonomy" id="2589995"/>
    <lineage>
        <taxon>Bacteria</taxon>
        <taxon>Pseudomonadati</taxon>
        <taxon>Bacteroidota</taxon>
        <taxon>Flavobacteriia</taxon>
        <taxon>Flavobacteriales</taxon>
        <taxon>Flavobacteriaceae</taxon>
        <taxon>Aquimarina</taxon>
    </lineage>
</organism>
<feature type="region of interest" description="Disordered" evidence="1">
    <location>
        <begin position="30"/>
        <end position="51"/>
    </location>
</feature>
<feature type="compositionally biased region" description="Polar residues" evidence="1">
    <location>
        <begin position="30"/>
        <end position="40"/>
    </location>
</feature>
<protein>
    <submittedName>
        <fullName evidence="4">Beta-lactamase family protein</fullName>
    </submittedName>
</protein>
<dbReference type="OrthoDB" id="1522765at2"/>
<reference evidence="4 5" key="1">
    <citation type="submission" date="2019-06" db="EMBL/GenBank/DDBJ databases">
        <authorList>
            <person name="Meng X."/>
        </authorList>
    </citation>
    <scope>NUCLEOTIDE SEQUENCE [LARGE SCALE GENOMIC DNA]</scope>
    <source>
        <strain evidence="4 5">M625</strain>
    </source>
</reference>
<dbReference type="Pfam" id="PF00144">
    <property type="entry name" value="Beta-lactamase"/>
    <property type="match status" value="1"/>
</dbReference>
<feature type="signal peptide" evidence="2">
    <location>
        <begin position="1"/>
        <end position="22"/>
    </location>
</feature>
<dbReference type="RefSeq" id="WP_140593464.1">
    <property type="nucleotide sequence ID" value="NZ_VFWZ01000003.1"/>
</dbReference>
<evidence type="ECO:0000313" key="5">
    <source>
        <dbReference type="Proteomes" id="UP000315540"/>
    </source>
</evidence>
<dbReference type="PANTHER" id="PTHR46825">
    <property type="entry name" value="D-ALANYL-D-ALANINE-CARBOXYPEPTIDASE/ENDOPEPTIDASE AMPH"/>
    <property type="match status" value="1"/>
</dbReference>
<evidence type="ECO:0000259" key="3">
    <source>
        <dbReference type="Pfam" id="PF00144"/>
    </source>
</evidence>
<evidence type="ECO:0000256" key="2">
    <source>
        <dbReference type="SAM" id="SignalP"/>
    </source>
</evidence>
<dbReference type="Gene3D" id="3.40.710.10">
    <property type="entry name" value="DD-peptidase/beta-lactamase superfamily"/>
    <property type="match status" value="1"/>
</dbReference>
<feature type="domain" description="Beta-lactamase-related" evidence="3">
    <location>
        <begin position="61"/>
        <end position="395"/>
    </location>
</feature>
<evidence type="ECO:0000313" key="4">
    <source>
        <dbReference type="EMBL" id="TPN86128.1"/>
    </source>
</evidence>
<dbReference type="InterPro" id="IPR001466">
    <property type="entry name" value="Beta-lactam-related"/>
</dbReference>
<dbReference type="SUPFAM" id="SSF56601">
    <property type="entry name" value="beta-lactamase/transpeptidase-like"/>
    <property type="match status" value="1"/>
</dbReference>
<dbReference type="InterPro" id="IPR012338">
    <property type="entry name" value="Beta-lactam/transpept-like"/>
</dbReference>
<gene>
    <name evidence="4" type="ORF">FHK87_12710</name>
</gene>
<accession>A0A504JEJ0</accession>